<name>A0A014PS63_9HYPO</name>
<dbReference type="Proteomes" id="UP000030151">
    <property type="component" value="Unassembled WGS sequence"/>
</dbReference>
<dbReference type="EMBL" id="JELW01000009">
    <property type="protein sequence ID" value="EXV01141.1"/>
    <property type="molecule type" value="Genomic_DNA"/>
</dbReference>
<accession>A0A014PS63</accession>
<keyword evidence="1" id="KW-0472">Membrane</keyword>
<proteinExistence type="predicted"/>
<evidence type="ECO:0000313" key="2">
    <source>
        <dbReference type="EMBL" id="EXV01141.1"/>
    </source>
</evidence>
<keyword evidence="1" id="KW-1133">Transmembrane helix</keyword>
<sequence length="86" mass="9554">MCPRPKPKSSSRNLNRSRSRQLAMDAFAPERGIKKLFILFFGTGVVSVWLGPALTRIVLDPGLVRMPCLSRPLGEAARCLLMKKAE</sequence>
<feature type="transmembrane region" description="Helical" evidence="1">
    <location>
        <begin position="36"/>
        <end position="59"/>
    </location>
</feature>
<evidence type="ECO:0000313" key="3">
    <source>
        <dbReference type="Proteomes" id="UP000030151"/>
    </source>
</evidence>
<protein>
    <submittedName>
        <fullName evidence="2">Uncharacterized protein</fullName>
    </submittedName>
</protein>
<organism evidence="2 3">
    <name type="scientific">Metarhizium robertsii</name>
    <dbReference type="NCBI Taxonomy" id="568076"/>
    <lineage>
        <taxon>Eukaryota</taxon>
        <taxon>Fungi</taxon>
        <taxon>Dikarya</taxon>
        <taxon>Ascomycota</taxon>
        <taxon>Pezizomycotina</taxon>
        <taxon>Sordariomycetes</taxon>
        <taxon>Hypocreomycetidae</taxon>
        <taxon>Hypocreales</taxon>
        <taxon>Clavicipitaceae</taxon>
        <taxon>Metarhizium</taxon>
    </lineage>
</organism>
<keyword evidence="1" id="KW-0812">Transmembrane</keyword>
<gene>
    <name evidence="2" type="ORF">X797_005714</name>
</gene>
<dbReference type="AlphaFoldDB" id="A0A014PS63"/>
<comment type="caution">
    <text evidence="2">The sequence shown here is derived from an EMBL/GenBank/DDBJ whole genome shotgun (WGS) entry which is preliminary data.</text>
</comment>
<evidence type="ECO:0000256" key="1">
    <source>
        <dbReference type="SAM" id="Phobius"/>
    </source>
</evidence>
<dbReference type="HOGENOM" id="CLU_2498339_0_0_1"/>
<reference evidence="2 3" key="1">
    <citation type="submission" date="2014-02" db="EMBL/GenBank/DDBJ databases">
        <title>The genome sequence of the entomopathogenic fungus Metarhizium robertsii ARSEF 2575.</title>
        <authorList>
            <person name="Giuliano Garisto Donzelli B."/>
            <person name="Roe B.A."/>
            <person name="Macmil S.L."/>
            <person name="Krasnoff S.B."/>
            <person name="Gibson D.M."/>
        </authorList>
    </citation>
    <scope>NUCLEOTIDE SEQUENCE [LARGE SCALE GENOMIC DNA]</scope>
    <source>
        <strain evidence="2 3">ARSEF 2575</strain>
    </source>
</reference>